<evidence type="ECO:0000256" key="3">
    <source>
        <dbReference type="ARBA" id="ARBA00022664"/>
    </source>
</evidence>
<dbReference type="InterPro" id="IPR035639">
    <property type="entry name" value="CPSF2_MBL"/>
</dbReference>
<dbReference type="Gramene" id="GBG69922">
    <property type="protein sequence ID" value="GBG69922"/>
    <property type="gene ID" value="CBR_g4749"/>
</dbReference>
<dbReference type="FunFam" id="3.60.15.10:FF:000008">
    <property type="entry name" value="Cleavage and polyadenylation specificity factor subunit 2"/>
    <property type="match status" value="1"/>
</dbReference>
<feature type="region of interest" description="Disordered" evidence="7">
    <location>
        <begin position="403"/>
        <end position="437"/>
    </location>
</feature>
<sequence>MGTKVKFMPLCGVHSEAPLCYLLQLDDFTFLLDCGWNDSFDTNLLKPLQSVVKDIDAVLISHPDTAHLGALPYAYGKLDLKAPVYCTRPVHKLGILYMYDHVLARLAVSKFNTFTLDDIDGVFEKSIVDLKYSQHLQLTGKGEGITITAYAAGHLLGGTVWKITKDTEDIIYAVDYHHRKERHLSGTVLETFVRPAVLITDAYNALSNQAFKKERDHLFIDSIMSTLRGNGSVLIPVETAGRVLELILYLEQHWATERLAYPLVFLTHVSYHTIDTAKSSLEWMSDTISKTFDTSRDNAFEVKYINLKHSREEFDSMLTKGPQVVLASTASLEAGFARDLFVEWAGDPKNLVLFTERGPAGTLARVLQAEPAPKAVKVVMSKKVRLEGEELQAYEEEQRKLKGLDAAGTSPATDTVMENAGEDGPERTDGGTQSAEAAEGQVLDQVAGLRAPPNVNGGVNRLRETFCDGFTPPAKAVAPMFPDDRVMTDWDEYGEVINPDDYKAPEADHMEVGSPSAANKDANGGQGVDEGQEEMLDEGPTKVVMEEITVQVKSKLQYVDFEGRSDGRSMKTILAHVAPLKMILVHGSAEATEHLRQYCIRNICPHVHAPRIGEWVEVSSDTNVFKVRLTEKLMTEVIFKKLGDYEVAWVDGVVGKPEEDDVLPLWPCNDGTVEDEPAPQKAHKAIFIGEVRLADFKQLLTAKGVQVRASKDRTT</sequence>
<keyword evidence="5 6" id="KW-0539">Nucleus</keyword>
<dbReference type="SMART" id="SM01027">
    <property type="entry name" value="Beta-Casp"/>
    <property type="match status" value="1"/>
</dbReference>
<dbReference type="STRING" id="69332.A0A388KIQ1"/>
<evidence type="ECO:0000256" key="7">
    <source>
        <dbReference type="SAM" id="MobiDB-lite"/>
    </source>
</evidence>
<evidence type="ECO:0000256" key="6">
    <source>
        <dbReference type="RuleBase" id="RU365006"/>
    </source>
</evidence>
<feature type="compositionally biased region" description="Basic and acidic residues" evidence="7">
    <location>
        <begin position="500"/>
        <end position="511"/>
    </location>
</feature>
<dbReference type="Gene3D" id="3.60.15.10">
    <property type="entry name" value="Ribonuclease Z/Hydroxyacylglutathione hydrolase-like"/>
    <property type="match status" value="1"/>
</dbReference>
<dbReference type="SMART" id="SM00849">
    <property type="entry name" value="Lactamase_B"/>
    <property type="match status" value="1"/>
</dbReference>
<reference evidence="10 11" key="1">
    <citation type="journal article" date="2018" name="Cell">
        <title>The Chara Genome: Secondary Complexity and Implications for Plant Terrestrialization.</title>
        <authorList>
            <person name="Nishiyama T."/>
            <person name="Sakayama H."/>
            <person name="Vries J.D."/>
            <person name="Buschmann H."/>
            <person name="Saint-Marcoux D."/>
            <person name="Ullrich K.K."/>
            <person name="Haas F.B."/>
            <person name="Vanderstraeten L."/>
            <person name="Becker D."/>
            <person name="Lang D."/>
            <person name="Vosolsobe S."/>
            <person name="Rombauts S."/>
            <person name="Wilhelmsson P.K.I."/>
            <person name="Janitza P."/>
            <person name="Kern R."/>
            <person name="Heyl A."/>
            <person name="Rumpler F."/>
            <person name="Villalobos L.I.A.C."/>
            <person name="Clay J.M."/>
            <person name="Skokan R."/>
            <person name="Toyoda A."/>
            <person name="Suzuki Y."/>
            <person name="Kagoshima H."/>
            <person name="Schijlen E."/>
            <person name="Tajeshwar N."/>
            <person name="Catarino B."/>
            <person name="Hetherington A.J."/>
            <person name="Saltykova A."/>
            <person name="Bonnot C."/>
            <person name="Breuninger H."/>
            <person name="Symeonidi A."/>
            <person name="Radhakrishnan G.V."/>
            <person name="Van Nieuwerburgh F."/>
            <person name="Deforce D."/>
            <person name="Chang C."/>
            <person name="Karol K.G."/>
            <person name="Hedrich R."/>
            <person name="Ulvskov P."/>
            <person name="Glockner G."/>
            <person name="Delwiche C.F."/>
            <person name="Petrasek J."/>
            <person name="Van de Peer Y."/>
            <person name="Friml J."/>
            <person name="Beilby M."/>
            <person name="Dolan L."/>
            <person name="Kohara Y."/>
            <person name="Sugano S."/>
            <person name="Fujiyama A."/>
            <person name="Delaux P.-M."/>
            <person name="Quint M."/>
            <person name="TheiBen G."/>
            <person name="Hagemann M."/>
            <person name="Harholt J."/>
            <person name="Dunand C."/>
            <person name="Zachgo S."/>
            <person name="Langdale J."/>
            <person name="Maumus F."/>
            <person name="Straeten D.V.D."/>
            <person name="Gould S.B."/>
            <person name="Rensing S.A."/>
        </authorList>
    </citation>
    <scope>NUCLEOTIDE SEQUENCE [LARGE SCALE GENOMIC DNA]</scope>
    <source>
        <strain evidence="10 11">S276</strain>
    </source>
</reference>
<dbReference type="InterPro" id="IPR001279">
    <property type="entry name" value="Metallo-B-lactamas"/>
</dbReference>
<comment type="similarity">
    <text evidence="2 6">Belongs to the metallo-beta-lactamase superfamily. RNA-metabolizing metallo-beta-lactamase-like family. CPSF2/YSH1 subfamily.</text>
</comment>
<dbReference type="OMA" id="QSRHNME"/>
<dbReference type="AlphaFoldDB" id="A0A388KIQ1"/>
<feature type="domain" description="Beta-Casp" evidence="9">
    <location>
        <begin position="243"/>
        <end position="367"/>
    </location>
</feature>
<evidence type="ECO:0000313" key="10">
    <source>
        <dbReference type="EMBL" id="GBG69922.1"/>
    </source>
</evidence>
<evidence type="ECO:0000259" key="8">
    <source>
        <dbReference type="SMART" id="SM00849"/>
    </source>
</evidence>
<organism evidence="10 11">
    <name type="scientific">Chara braunii</name>
    <name type="common">Braun's stonewort</name>
    <dbReference type="NCBI Taxonomy" id="69332"/>
    <lineage>
        <taxon>Eukaryota</taxon>
        <taxon>Viridiplantae</taxon>
        <taxon>Streptophyta</taxon>
        <taxon>Charophyceae</taxon>
        <taxon>Charales</taxon>
        <taxon>Characeae</taxon>
        <taxon>Chara</taxon>
    </lineage>
</organism>
<dbReference type="SUPFAM" id="SSF56281">
    <property type="entry name" value="Metallo-hydrolase/oxidoreductase"/>
    <property type="match status" value="1"/>
</dbReference>
<dbReference type="GO" id="GO:0006398">
    <property type="term" value="P:mRNA 3'-end processing by stem-loop binding and cleavage"/>
    <property type="evidence" value="ECO:0007669"/>
    <property type="project" value="InterPro"/>
</dbReference>
<dbReference type="Pfam" id="PF07521">
    <property type="entry name" value="RMMBL"/>
    <property type="match status" value="1"/>
</dbReference>
<feature type="domain" description="Metallo-beta-lactamase" evidence="8">
    <location>
        <begin position="17"/>
        <end position="223"/>
    </location>
</feature>
<proteinExistence type="inferred from homology"/>
<evidence type="ECO:0000256" key="5">
    <source>
        <dbReference type="ARBA" id="ARBA00023242"/>
    </source>
</evidence>
<comment type="subcellular location">
    <subcellularLocation>
        <location evidence="1 6">Nucleus</location>
    </subcellularLocation>
</comment>
<dbReference type="OrthoDB" id="64353at2759"/>
<keyword evidence="3 6" id="KW-0507">mRNA processing</keyword>
<dbReference type="InterPro" id="IPR011108">
    <property type="entry name" value="RMMBL"/>
</dbReference>
<keyword evidence="11" id="KW-1185">Reference proteome</keyword>
<dbReference type="Pfam" id="PF16661">
    <property type="entry name" value="Lactamase_B_6"/>
    <property type="match status" value="1"/>
</dbReference>
<dbReference type="PANTHER" id="PTHR45922:SF1">
    <property type="entry name" value="CLEAVAGE AND POLYADENYLATION SPECIFICITY FACTOR SUBUNIT 2"/>
    <property type="match status" value="1"/>
</dbReference>
<evidence type="ECO:0000313" key="11">
    <source>
        <dbReference type="Proteomes" id="UP000265515"/>
    </source>
</evidence>
<name>A0A388KIQ1_CHABU</name>
<evidence type="ECO:0000259" key="9">
    <source>
        <dbReference type="SMART" id="SM01027"/>
    </source>
</evidence>
<dbReference type="InterPro" id="IPR036866">
    <property type="entry name" value="RibonucZ/Hydroxyglut_hydro"/>
</dbReference>
<evidence type="ECO:0000256" key="1">
    <source>
        <dbReference type="ARBA" id="ARBA00004123"/>
    </source>
</evidence>
<dbReference type="GO" id="GO:0005737">
    <property type="term" value="C:cytoplasm"/>
    <property type="evidence" value="ECO:0007669"/>
    <property type="project" value="EnsemblPlants"/>
</dbReference>
<dbReference type="GO" id="GO:0035194">
    <property type="term" value="P:regulatory ncRNA-mediated post-transcriptional gene silencing"/>
    <property type="evidence" value="ECO:0007669"/>
    <property type="project" value="EnsemblPlants"/>
</dbReference>
<feature type="region of interest" description="Disordered" evidence="7">
    <location>
        <begin position="500"/>
        <end position="532"/>
    </location>
</feature>
<evidence type="ECO:0000256" key="4">
    <source>
        <dbReference type="ARBA" id="ARBA00022884"/>
    </source>
</evidence>
<dbReference type="CDD" id="cd16293">
    <property type="entry name" value="CPSF2-like_MBL-fold"/>
    <property type="match status" value="1"/>
</dbReference>
<keyword evidence="4 6" id="KW-0694">RNA-binding</keyword>
<dbReference type="InterPro" id="IPR022712">
    <property type="entry name" value="Beta_Casp"/>
</dbReference>
<dbReference type="EMBL" id="BFEA01000122">
    <property type="protein sequence ID" value="GBG69922.1"/>
    <property type="molecule type" value="Genomic_DNA"/>
</dbReference>
<evidence type="ECO:0000256" key="2">
    <source>
        <dbReference type="ARBA" id="ARBA00010624"/>
    </source>
</evidence>
<dbReference type="GO" id="GO:0003723">
    <property type="term" value="F:RNA binding"/>
    <property type="evidence" value="ECO:0007669"/>
    <property type="project" value="UniProtKB-KW"/>
</dbReference>
<dbReference type="GO" id="GO:0005847">
    <property type="term" value="C:mRNA cleavage and polyadenylation specificity factor complex"/>
    <property type="evidence" value="ECO:0007669"/>
    <property type="project" value="InterPro"/>
</dbReference>
<dbReference type="PANTHER" id="PTHR45922">
    <property type="entry name" value="CLEAVAGE AND POLYADENYLATION SPECIFICITY FACTOR SUBUNIT 2"/>
    <property type="match status" value="1"/>
</dbReference>
<accession>A0A388KIQ1</accession>
<gene>
    <name evidence="10" type="ORF">CBR_g4749</name>
</gene>
<comment type="caution">
    <text evidence="10">The sequence shown here is derived from an EMBL/GenBank/DDBJ whole genome shotgun (WGS) entry which is preliminary data.</text>
</comment>
<dbReference type="InterPro" id="IPR027075">
    <property type="entry name" value="CPSF2"/>
</dbReference>
<protein>
    <recommendedName>
        <fullName evidence="6">Cleavage and polyadenylation specificity factor subunit 2</fullName>
    </recommendedName>
    <alternativeName>
        <fullName evidence="6">Cleavage and polyadenylation specificity factor 100 kDa subunit</fullName>
    </alternativeName>
</protein>
<dbReference type="Proteomes" id="UP000265515">
    <property type="component" value="Unassembled WGS sequence"/>
</dbReference>
<dbReference type="Pfam" id="PF10996">
    <property type="entry name" value="Beta-Casp"/>
    <property type="match status" value="1"/>
</dbReference>